<dbReference type="AlphaFoldDB" id="A0A2U3K6D2"/>
<dbReference type="Proteomes" id="UP000238701">
    <property type="component" value="Unassembled WGS sequence"/>
</dbReference>
<organism evidence="1 2">
    <name type="scientific">Candidatus Sulfotelmatobacter kueseliae</name>
    <dbReference type="NCBI Taxonomy" id="2042962"/>
    <lineage>
        <taxon>Bacteria</taxon>
        <taxon>Pseudomonadati</taxon>
        <taxon>Acidobacteriota</taxon>
        <taxon>Terriglobia</taxon>
        <taxon>Terriglobales</taxon>
        <taxon>Candidatus Korobacteraceae</taxon>
        <taxon>Candidatus Sulfotelmatobacter</taxon>
    </lineage>
</organism>
<sequence length="60" mass="6657">MAEHRSPDPSSSQAPVHSVLVQKSVTTITNLAGRLSDWMLGKLRRIGKSRGAKRWQVICN</sequence>
<name>A0A2U3K6D2_9BACT</name>
<evidence type="ECO:0000313" key="1">
    <source>
        <dbReference type="EMBL" id="SPF35199.1"/>
    </source>
</evidence>
<accession>A0A2U3K6D2</accession>
<protein>
    <submittedName>
        <fullName evidence="1">Uncharacterized protein</fullName>
    </submittedName>
</protein>
<reference evidence="2" key="1">
    <citation type="submission" date="2018-02" db="EMBL/GenBank/DDBJ databases">
        <authorList>
            <person name="Hausmann B."/>
        </authorList>
    </citation>
    <scope>NUCLEOTIDE SEQUENCE [LARGE SCALE GENOMIC DNA]</scope>
    <source>
        <strain evidence="2">Peat soil MAG SbA1</strain>
    </source>
</reference>
<gene>
    <name evidence="1" type="ORF">SBA1_140090</name>
</gene>
<dbReference type="EMBL" id="OMOD01000046">
    <property type="protein sequence ID" value="SPF35199.1"/>
    <property type="molecule type" value="Genomic_DNA"/>
</dbReference>
<proteinExistence type="predicted"/>
<evidence type="ECO:0000313" key="2">
    <source>
        <dbReference type="Proteomes" id="UP000238701"/>
    </source>
</evidence>